<keyword evidence="4 7" id="KW-0812">Transmembrane</keyword>
<feature type="transmembrane region" description="Helical" evidence="7">
    <location>
        <begin position="280"/>
        <end position="302"/>
    </location>
</feature>
<evidence type="ECO:0000256" key="2">
    <source>
        <dbReference type="ARBA" id="ARBA00007400"/>
    </source>
</evidence>
<evidence type="ECO:0000256" key="1">
    <source>
        <dbReference type="ARBA" id="ARBA00004651"/>
    </source>
</evidence>
<evidence type="ECO:0000256" key="3">
    <source>
        <dbReference type="ARBA" id="ARBA00022475"/>
    </source>
</evidence>
<keyword evidence="3" id="KW-1003">Cell membrane</keyword>
<dbReference type="RefSeq" id="WP_251589868.1">
    <property type="nucleotide sequence ID" value="NZ_JAMLJI010000001.1"/>
</dbReference>
<evidence type="ECO:0000256" key="4">
    <source>
        <dbReference type="ARBA" id="ARBA00022692"/>
    </source>
</evidence>
<protein>
    <submittedName>
        <fullName evidence="9">Acyltransferase family protein</fullName>
    </submittedName>
</protein>
<proteinExistence type="inferred from homology"/>
<keyword evidence="9" id="KW-0012">Acyltransferase</keyword>
<feature type="transmembrane region" description="Helical" evidence="7">
    <location>
        <begin position="93"/>
        <end position="115"/>
    </location>
</feature>
<comment type="similarity">
    <text evidence="2">Belongs to the acyltransferase 3 family.</text>
</comment>
<dbReference type="PANTHER" id="PTHR40074">
    <property type="entry name" value="O-ACETYLTRANSFERASE WECH"/>
    <property type="match status" value="1"/>
</dbReference>
<evidence type="ECO:0000313" key="9">
    <source>
        <dbReference type="EMBL" id="MDR5895941.1"/>
    </source>
</evidence>
<dbReference type="InterPro" id="IPR002656">
    <property type="entry name" value="Acyl_transf_3_dom"/>
</dbReference>
<feature type="domain" description="Acyltransferase 3" evidence="8">
    <location>
        <begin position="11"/>
        <end position="330"/>
    </location>
</feature>
<feature type="transmembrane region" description="Helical" evidence="7">
    <location>
        <begin position="21"/>
        <end position="41"/>
    </location>
</feature>
<keyword evidence="10" id="KW-1185">Reference proteome</keyword>
<evidence type="ECO:0000259" key="8">
    <source>
        <dbReference type="Pfam" id="PF01757"/>
    </source>
</evidence>
<evidence type="ECO:0000256" key="5">
    <source>
        <dbReference type="ARBA" id="ARBA00022989"/>
    </source>
</evidence>
<feature type="transmembrane region" description="Helical" evidence="7">
    <location>
        <begin position="162"/>
        <end position="181"/>
    </location>
</feature>
<dbReference type="EMBL" id="JARWAO010000003">
    <property type="protein sequence ID" value="MDR5895941.1"/>
    <property type="molecule type" value="Genomic_DNA"/>
</dbReference>
<sequence length="354" mass="39727">MTASSQPKSRIDWIDAAKGACIVLVVLYHAVYFMMDASPFQDTLAHTLWFKLVVALKPLRMPLFFLISGLLAHSAIVSRPWQITLKPRLAMMLWLYVLWVILRTVSAFLLVQFANPEYVPNAGTLPLTLDEQIETVLFGTNGVWYLYALAAYFVVFKALNRLAAIVVPVTFLLSIFSIVLIDNWGIRGIVENAFFFAAGCFYKQRFFEAFATFKPKRFMLTTTMTLIILPIEILNDWFYAPGGRTLLAVFMVLAGMDACCWASTRFSLKTLKTLGQKTLPIYVMHKITILITCQFVFALGAYQLNAEVVAALAPPIAVVLNIAVCLMLYRLLNVGAGKLLFDVPTLTLRRAQPV</sequence>
<keyword evidence="6 7" id="KW-0472">Membrane</keyword>
<feature type="transmembrane region" description="Helical" evidence="7">
    <location>
        <begin position="135"/>
        <end position="155"/>
    </location>
</feature>
<dbReference type="GO" id="GO:0016746">
    <property type="term" value="F:acyltransferase activity"/>
    <property type="evidence" value="ECO:0007669"/>
    <property type="project" value="UniProtKB-KW"/>
</dbReference>
<feature type="transmembrane region" description="Helical" evidence="7">
    <location>
        <begin position="308"/>
        <end position="329"/>
    </location>
</feature>
<comment type="subcellular location">
    <subcellularLocation>
        <location evidence="1">Cell membrane</location>
        <topology evidence="1">Multi-pass membrane protein</topology>
    </subcellularLocation>
</comment>
<feature type="transmembrane region" description="Helical" evidence="7">
    <location>
        <begin position="246"/>
        <end position="268"/>
    </location>
</feature>
<gene>
    <name evidence="9" type="ORF">QC825_07655</name>
</gene>
<evidence type="ECO:0000256" key="6">
    <source>
        <dbReference type="ARBA" id="ARBA00023136"/>
    </source>
</evidence>
<dbReference type="Pfam" id="PF01757">
    <property type="entry name" value="Acyl_transf_3"/>
    <property type="match status" value="1"/>
</dbReference>
<organism evidence="9 10">
    <name type="scientific">Larsenimonas suaedae</name>
    <dbReference type="NCBI Taxonomy" id="1851019"/>
    <lineage>
        <taxon>Bacteria</taxon>
        <taxon>Pseudomonadati</taxon>
        <taxon>Pseudomonadota</taxon>
        <taxon>Gammaproteobacteria</taxon>
        <taxon>Oceanospirillales</taxon>
        <taxon>Halomonadaceae</taxon>
        <taxon>Larsenimonas</taxon>
    </lineage>
</organism>
<keyword evidence="9" id="KW-0808">Transferase</keyword>
<dbReference type="Proteomes" id="UP001269375">
    <property type="component" value="Unassembled WGS sequence"/>
</dbReference>
<feature type="transmembrane region" description="Helical" evidence="7">
    <location>
        <begin position="61"/>
        <end position="81"/>
    </location>
</feature>
<feature type="transmembrane region" description="Helical" evidence="7">
    <location>
        <begin position="218"/>
        <end position="240"/>
    </location>
</feature>
<evidence type="ECO:0000256" key="7">
    <source>
        <dbReference type="SAM" id="Phobius"/>
    </source>
</evidence>
<keyword evidence="5 7" id="KW-1133">Transmembrane helix</keyword>
<comment type="caution">
    <text evidence="9">The sequence shown here is derived from an EMBL/GenBank/DDBJ whole genome shotgun (WGS) entry which is preliminary data.</text>
</comment>
<evidence type="ECO:0000313" key="10">
    <source>
        <dbReference type="Proteomes" id="UP001269375"/>
    </source>
</evidence>
<dbReference type="PANTHER" id="PTHR40074:SF4">
    <property type="entry name" value="INNER MEMBRANE PROTEIN YCFT"/>
    <property type="match status" value="1"/>
</dbReference>
<name>A0ABU1GWL4_9GAMM</name>
<accession>A0ABU1GWL4</accession>
<reference evidence="9 10" key="1">
    <citation type="submission" date="2023-04" db="EMBL/GenBank/DDBJ databases">
        <title>A long-awaited taxogenomic arrangement of the family Halomonadaceae.</title>
        <authorList>
            <person name="De La Haba R."/>
            <person name="Chuvochina M."/>
            <person name="Wittouck S."/>
            <person name="Arahal D.R."/>
            <person name="Sanchez-Porro C."/>
            <person name="Hugenholtz P."/>
            <person name="Ventosa A."/>
        </authorList>
    </citation>
    <scope>NUCLEOTIDE SEQUENCE [LARGE SCALE GENOMIC DNA]</scope>
    <source>
        <strain evidence="9 10">DSM 22428</strain>
    </source>
</reference>